<keyword evidence="2" id="KW-1185">Reference proteome</keyword>
<proteinExistence type="predicted"/>
<organism evidence="1 2">
    <name type="scientific">Halomonas marinisediminis</name>
    <dbReference type="NCBI Taxonomy" id="2546095"/>
    <lineage>
        <taxon>Bacteria</taxon>
        <taxon>Pseudomonadati</taxon>
        <taxon>Pseudomonadota</taxon>
        <taxon>Gammaproteobacteria</taxon>
        <taxon>Oceanospirillales</taxon>
        <taxon>Halomonadaceae</taxon>
        <taxon>Halomonas</taxon>
    </lineage>
</organism>
<evidence type="ECO:0000313" key="2">
    <source>
        <dbReference type="Proteomes" id="UP000294823"/>
    </source>
</evidence>
<comment type="caution">
    <text evidence="1">The sequence shown here is derived from an EMBL/GenBank/DDBJ whole genome shotgun (WGS) entry which is preliminary data.</text>
</comment>
<dbReference type="Proteomes" id="UP000294823">
    <property type="component" value="Unassembled WGS sequence"/>
</dbReference>
<dbReference type="EMBL" id="SLTR01000568">
    <property type="protein sequence ID" value="TDA79273.1"/>
    <property type="molecule type" value="Genomic_DNA"/>
</dbReference>
<reference evidence="1 2" key="1">
    <citation type="submission" date="2019-03" db="EMBL/GenBank/DDBJ databases">
        <title>Halomonas marinisediminis sp. nov., a moderately halophilic bacterium isolated from the Bohai Gulf.</title>
        <authorList>
            <person name="Ji X."/>
        </authorList>
    </citation>
    <scope>NUCLEOTIDE SEQUENCE [LARGE SCALE GENOMIC DNA]</scope>
    <source>
        <strain evidence="1 2">204</strain>
    </source>
</reference>
<evidence type="ECO:0000313" key="1">
    <source>
        <dbReference type="EMBL" id="TDA79273.1"/>
    </source>
</evidence>
<sequence>GKDATLFISEGDALDIRTNKLIKAFVQGRNLSLESHQTQLSKRYSEKYQE</sequence>
<accession>A0ABY2D1U9</accession>
<name>A0ABY2D1U9_9GAMM</name>
<feature type="non-terminal residue" evidence="1">
    <location>
        <position position="1"/>
    </location>
</feature>
<protein>
    <submittedName>
        <fullName evidence="1">Amidohydrolase</fullName>
    </submittedName>
</protein>
<gene>
    <name evidence="1" type="ORF">E0702_17820</name>
</gene>